<dbReference type="RefSeq" id="WP_208253312.1">
    <property type="nucleotide sequence ID" value="NZ_JAGEOJ010000001.1"/>
</dbReference>
<evidence type="ECO:0000313" key="2">
    <source>
        <dbReference type="Proteomes" id="UP000669179"/>
    </source>
</evidence>
<comment type="caution">
    <text evidence="1">The sequence shown here is derived from an EMBL/GenBank/DDBJ whole genome shotgun (WGS) entry which is preliminary data.</text>
</comment>
<proteinExistence type="predicted"/>
<organism evidence="1 2">
    <name type="scientific">Actinomadura barringtoniae</name>
    <dbReference type="NCBI Taxonomy" id="1427535"/>
    <lineage>
        <taxon>Bacteria</taxon>
        <taxon>Bacillati</taxon>
        <taxon>Actinomycetota</taxon>
        <taxon>Actinomycetes</taxon>
        <taxon>Streptosporangiales</taxon>
        <taxon>Thermomonosporaceae</taxon>
        <taxon>Actinomadura</taxon>
    </lineage>
</organism>
<accession>A0A939P5L4</accession>
<name>A0A939P5L4_9ACTN</name>
<dbReference type="EMBL" id="JAGEOJ010000001">
    <property type="protein sequence ID" value="MBO2445707.1"/>
    <property type="molecule type" value="Genomic_DNA"/>
</dbReference>
<dbReference type="AlphaFoldDB" id="A0A939P5L4"/>
<dbReference type="Proteomes" id="UP000669179">
    <property type="component" value="Unassembled WGS sequence"/>
</dbReference>
<gene>
    <name evidence="1" type="ORF">J4573_01250</name>
</gene>
<reference evidence="1" key="1">
    <citation type="submission" date="2021-03" db="EMBL/GenBank/DDBJ databases">
        <authorList>
            <person name="Kanchanasin P."/>
            <person name="Saeng-In P."/>
            <person name="Phongsopitanun W."/>
            <person name="Yuki M."/>
            <person name="Kudo T."/>
            <person name="Ohkuma M."/>
            <person name="Tanasupawat S."/>
        </authorList>
    </citation>
    <scope>NUCLEOTIDE SEQUENCE</scope>
    <source>
        <strain evidence="1">GKU 128</strain>
    </source>
</reference>
<protein>
    <submittedName>
        <fullName evidence="1">Uncharacterized protein</fullName>
    </submittedName>
</protein>
<keyword evidence="2" id="KW-1185">Reference proteome</keyword>
<evidence type="ECO:0000313" key="1">
    <source>
        <dbReference type="EMBL" id="MBO2445707.1"/>
    </source>
</evidence>
<sequence length="129" mass="13958">MTSVLEFELRLDEAGDHRRGVRLRSELSAALRDARVVSEVDDVDVAQPPSDHRAADMEIIGLLVSTVGTIAAVIQVVQDFLHRRAAADEAPTISLRIGDVTVVIADPPTSQELDMIGALIERYDGGDRA</sequence>